<dbReference type="EMBL" id="FOGV01000052">
    <property type="protein sequence ID" value="SES38117.1"/>
    <property type="molecule type" value="Genomic_DNA"/>
</dbReference>
<accession>A0A1H9WWP4</accession>
<evidence type="ECO:0000313" key="3">
    <source>
        <dbReference type="Proteomes" id="UP000199318"/>
    </source>
</evidence>
<name>A0A1H9WWP4_9BACI</name>
<keyword evidence="1" id="KW-0812">Transmembrane</keyword>
<evidence type="ECO:0000313" key="2">
    <source>
        <dbReference type="EMBL" id="SES38117.1"/>
    </source>
</evidence>
<gene>
    <name evidence="2" type="ORF">SAMN05444126_1528</name>
</gene>
<keyword evidence="1" id="KW-1133">Transmembrane helix</keyword>
<dbReference type="STRING" id="1464123.SAMN05444126_1528"/>
<dbReference type="RefSeq" id="WP_093075403.1">
    <property type="nucleotide sequence ID" value="NZ_FOGV01000052.1"/>
</dbReference>
<sequence length="155" mass="17703">MHQHDKVGLSKYAPLFSASAVLVLILIVTVSAEINLTGYQYSYTQQTQELIVKDGWSNPDTSTFTLTENNTAAAIELMHAVDQADTFMYVNVILLILFTAVFALFRYVPSFASGKMKKYIWLYVLLFIFVLLWSITTHMDMSSQISYYLDMLEEN</sequence>
<keyword evidence="3" id="KW-1185">Reference proteome</keyword>
<feature type="transmembrane region" description="Helical" evidence="1">
    <location>
        <begin position="87"/>
        <end position="108"/>
    </location>
</feature>
<comment type="caution">
    <text evidence="2">The sequence shown here is derived from an EMBL/GenBank/DDBJ whole genome shotgun (WGS) entry which is preliminary data.</text>
</comment>
<dbReference type="AlphaFoldDB" id="A0A1H9WWP4"/>
<keyword evidence="1" id="KW-0472">Membrane</keyword>
<proteinExistence type="predicted"/>
<evidence type="ECO:0000256" key="1">
    <source>
        <dbReference type="SAM" id="Phobius"/>
    </source>
</evidence>
<feature type="transmembrane region" description="Helical" evidence="1">
    <location>
        <begin position="120"/>
        <end position="139"/>
    </location>
</feature>
<protein>
    <submittedName>
        <fullName evidence="2">Uncharacterized protein</fullName>
    </submittedName>
</protein>
<dbReference type="Proteomes" id="UP000199318">
    <property type="component" value="Unassembled WGS sequence"/>
</dbReference>
<organism evidence="2 3">
    <name type="scientific">Salisediminibacterium halotolerans</name>
    <dbReference type="NCBI Taxonomy" id="517425"/>
    <lineage>
        <taxon>Bacteria</taxon>
        <taxon>Bacillati</taxon>
        <taxon>Bacillota</taxon>
        <taxon>Bacilli</taxon>
        <taxon>Bacillales</taxon>
        <taxon>Bacillaceae</taxon>
        <taxon>Salisediminibacterium</taxon>
    </lineage>
</organism>
<reference evidence="3" key="1">
    <citation type="submission" date="2016-10" db="EMBL/GenBank/DDBJ databases">
        <authorList>
            <person name="de Groot N.N."/>
        </authorList>
    </citation>
    <scope>NUCLEOTIDE SEQUENCE [LARGE SCALE GENOMIC DNA]</scope>
    <source>
        <strain evidence="3">10nlg</strain>
    </source>
</reference>
<feature type="transmembrane region" description="Helical" evidence="1">
    <location>
        <begin position="12"/>
        <end position="32"/>
    </location>
</feature>